<name>A0A517VTD3_9PLAN</name>
<dbReference type="EMBL" id="CP037920">
    <property type="protein sequence ID" value="QDT96262.1"/>
    <property type="molecule type" value="Genomic_DNA"/>
</dbReference>
<dbReference type="AlphaFoldDB" id="A0A517VTD3"/>
<dbReference type="RefSeq" id="WP_144984082.1">
    <property type="nucleotide sequence ID" value="NZ_CP037920.1"/>
</dbReference>
<reference evidence="1 2" key="1">
    <citation type="submission" date="2019-03" db="EMBL/GenBank/DDBJ databases">
        <title>Deep-cultivation of Planctomycetes and their phenomic and genomic characterization uncovers novel biology.</title>
        <authorList>
            <person name="Wiegand S."/>
            <person name="Jogler M."/>
            <person name="Boedeker C."/>
            <person name="Pinto D."/>
            <person name="Vollmers J."/>
            <person name="Rivas-Marin E."/>
            <person name="Kohn T."/>
            <person name="Peeters S.H."/>
            <person name="Heuer A."/>
            <person name="Rast P."/>
            <person name="Oberbeckmann S."/>
            <person name="Bunk B."/>
            <person name="Jeske O."/>
            <person name="Meyerdierks A."/>
            <person name="Storesund J.E."/>
            <person name="Kallscheuer N."/>
            <person name="Luecker S."/>
            <person name="Lage O.M."/>
            <person name="Pohl T."/>
            <person name="Merkel B.J."/>
            <person name="Hornburger P."/>
            <person name="Mueller R.-W."/>
            <person name="Bruemmer F."/>
            <person name="Labrenz M."/>
            <person name="Spormann A.M."/>
            <person name="Op den Camp H."/>
            <person name="Overmann J."/>
            <person name="Amann R."/>
            <person name="Jetten M.S.M."/>
            <person name="Mascher T."/>
            <person name="Medema M.H."/>
            <person name="Devos D.P."/>
            <person name="Kaster A.-K."/>
            <person name="Ovreas L."/>
            <person name="Rohde M."/>
            <person name="Galperin M.Y."/>
            <person name="Jogler C."/>
        </authorList>
    </citation>
    <scope>NUCLEOTIDE SEQUENCE [LARGE SCALE GENOMIC DNA]</scope>
    <source>
        <strain evidence="1 2">V144</strain>
    </source>
</reference>
<dbReference type="KEGG" id="gaw:V144x_17160"/>
<organism evidence="1 2">
    <name type="scientific">Gimesia aquarii</name>
    <dbReference type="NCBI Taxonomy" id="2527964"/>
    <lineage>
        <taxon>Bacteria</taxon>
        <taxon>Pseudomonadati</taxon>
        <taxon>Planctomycetota</taxon>
        <taxon>Planctomycetia</taxon>
        <taxon>Planctomycetales</taxon>
        <taxon>Planctomycetaceae</taxon>
        <taxon>Gimesia</taxon>
    </lineage>
</organism>
<evidence type="ECO:0000313" key="1">
    <source>
        <dbReference type="EMBL" id="QDT96262.1"/>
    </source>
</evidence>
<protein>
    <submittedName>
        <fullName evidence="1">Uncharacterized protein</fullName>
    </submittedName>
</protein>
<evidence type="ECO:0000313" key="2">
    <source>
        <dbReference type="Proteomes" id="UP000318704"/>
    </source>
</evidence>
<sequence length="171" mass="19874">MKLWTWHKPDFLLTSGRVDHSQSKFYQSMPTLPPAYDKLAGHVGTDQIIWCYSQSNEHIKIPNDTKVEWVLNVPSDKVLAIIDAWVWERIIESGACPPSLREKWAYEAGQRDLDSNSYVDAKMQEYLEQPPPNGDWWKSLFVDRISHDNTTVLIEHPIPEIWVEQDGINSR</sequence>
<accession>A0A517VTD3</accession>
<dbReference type="Proteomes" id="UP000318704">
    <property type="component" value="Chromosome"/>
</dbReference>
<proteinExistence type="predicted"/>
<gene>
    <name evidence="1" type="ORF">V144x_17160</name>
</gene>